<reference evidence="1 2" key="1">
    <citation type="journal article" date="2021" name="Int. J. Syst. Evol. Microbiol.">
        <title>Amazonocrinis nigriterrae gen. nov., sp. nov., Atlanticothrix silvestris gen. nov., sp. nov. and Dendronalium phyllosphericum gen. nov., sp. nov., nostocacean cyanobacteria from Brazilian environments.</title>
        <authorList>
            <person name="Alvarenga D.O."/>
            <person name="Andreote A.P.D."/>
            <person name="Branco L.H.Z."/>
            <person name="Delbaje E."/>
            <person name="Cruz R.B."/>
            <person name="Varani A.M."/>
            <person name="Fiore M.F."/>
        </authorList>
    </citation>
    <scope>NUCLEOTIDE SEQUENCE [LARGE SCALE GENOMIC DNA]</scope>
    <source>
        <strain evidence="1 2">CENA357</strain>
    </source>
</reference>
<dbReference type="AlphaFoldDB" id="A0A8J7L3J9"/>
<name>A0A8J7L3J9_9CYAN</name>
<organism evidence="1 2">
    <name type="scientific">Atlanticothrix silvestris CENA357</name>
    <dbReference type="NCBI Taxonomy" id="1725252"/>
    <lineage>
        <taxon>Bacteria</taxon>
        <taxon>Bacillati</taxon>
        <taxon>Cyanobacteriota</taxon>
        <taxon>Cyanophyceae</taxon>
        <taxon>Nostocales</taxon>
        <taxon>Nodulariaceae</taxon>
        <taxon>Atlanticothrix</taxon>
        <taxon>Atlanticothrix silvestris</taxon>
    </lineage>
</organism>
<comment type="caution">
    <text evidence="1">The sequence shown here is derived from an EMBL/GenBank/DDBJ whole genome shotgun (WGS) entry which is preliminary data.</text>
</comment>
<dbReference type="RefSeq" id="WP_214439011.1">
    <property type="nucleotide sequence ID" value="NZ_JAECZB010000017.1"/>
</dbReference>
<keyword evidence="2" id="KW-1185">Reference proteome</keyword>
<gene>
    <name evidence="1" type="ORF">I8751_09720</name>
</gene>
<dbReference type="EMBL" id="JAECZB010000017">
    <property type="protein sequence ID" value="MBH8552647.1"/>
    <property type="molecule type" value="Genomic_DNA"/>
</dbReference>
<proteinExistence type="predicted"/>
<evidence type="ECO:0000313" key="1">
    <source>
        <dbReference type="EMBL" id="MBH8552647.1"/>
    </source>
</evidence>
<accession>A0A8J7L3J9</accession>
<protein>
    <submittedName>
        <fullName evidence="1">Uncharacterized protein</fullName>
    </submittedName>
</protein>
<evidence type="ECO:0000313" key="2">
    <source>
        <dbReference type="Proteomes" id="UP000599391"/>
    </source>
</evidence>
<dbReference type="Proteomes" id="UP000599391">
    <property type="component" value="Unassembled WGS sequence"/>
</dbReference>
<sequence length="48" mass="5747">MKQPKTKGYQVVHPFFIEIPLEEMKGDSVRSCDRLSCLNFMRQYPNKR</sequence>